<keyword evidence="2" id="KW-1185">Reference proteome</keyword>
<evidence type="ECO:0000313" key="2">
    <source>
        <dbReference type="Proteomes" id="UP001479436"/>
    </source>
</evidence>
<proteinExistence type="predicted"/>
<gene>
    <name evidence="1" type="ORF">K7432_015401</name>
</gene>
<dbReference type="SUPFAM" id="SSF52047">
    <property type="entry name" value="RNI-like"/>
    <property type="match status" value="1"/>
</dbReference>
<comment type="caution">
    <text evidence="1">The sequence shown here is derived from an EMBL/GenBank/DDBJ whole genome shotgun (WGS) entry which is preliminary data.</text>
</comment>
<reference evidence="1 2" key="1">
    <citation type="submission" date="2023-04" db="EMBL/GenBank/DDBJ databases">
        <title>Genome of Basidiobolus ranarum AG-B5.</title>
        <authorList>
            <person name="Stajich J.E."/>
            <person name="Carter-House D."/>
            <person name="Gryganskyi A."/>
        </authorList>
    </citation>
    <scope>NUCLEOTIDE SEQUENCE [LARGE SCALE GENOMIC DNA]</scope>
    <source>
        <strain evidence="1 2">AG-B5</strain>
    </source>
</reference>
<dbReference type="InterPro" id="IPR032675">
    <property type="entry name" value="LRR_dom_sf"/>
</dbReference>
<dbReference type="Gene3D" id="3.80.10.10">
    <property type="entry name" value="Ribonuclease Inhibitor"/>
    <property type="match status" value="1"/>
</dbReference>
<sequence length="149" mass="17238">MMGSNLDDHCVNYMIEKVASSLEYLEIECPVLTSRTLESIFHYCQLKVLNLESFDPDTRPTYIMPPKEFFSRLENLSLYGFCVQSPLLEGIFQYGNKITKLVIKDHENLDVTKVEMVVEKLPRLSRFEFCQPLAHLGGRTKLIKRSDSL</sequence>
<dbReference type="EMBL" id="JASJQH010008952">
    <property type="protein sequence ID" value="KAK9685732.1"/>
    <property type="molecule type" value="Genomic_DNA"/>
</dbReference>
<accession>A0ABR2VN51</accession>
<dbReference type="Proteomes" id="UP001479436">
    <property type="component" value="Unassembled WGS sequence"/>
</dbReference>
<name>A0ABR2VN51_9FUNG</name>
<evidence type="ECO:0000313" key="1">
    <source>
        <dbReference type="EMBL" id="KAK9685732.1"/>
    </source>
</evidence>
<protein>
    <submittedName>
        <fullName evidence="1">Uncharacterized protein</fullName>
    </submittedName>
</protein>
<organism evidence="1 2">
    <name type="scientific">Basidiobolus ranarum</name>
    <dbReference type="NCBI Taxonomy" id="34480"/>
    <lineage>
        <taxon>Eukaryota</taxon>
        <taxon>Fungi</taxon>
        <taxon>Fungi incertae sedis</taxon>
        <taxon>Zoopagomycota</taxon>
        <taxon>Entomophthoromycotina</taxon>
        <taxon>Basidiobolomycetes</taxon>
        <taxon>Basidiobolales</taxon>
        <taxon>Basidiobolaceae</taxon>
        <taxon>Basidiobolus</taxon>
    </lineage>
</organism>